<dbReference type="Proteomes" id="UP000068196">
    <property type="component" value="Chromosome"/>
</dbReference>
<reference evidence="1 2" key="1">
    <citation type="journal article" date="2016" name="Int. J. Syst. Evol. Microbiol.">
        <title>Caldimicrobium thiodismutans sp. nov., a sulfur-disproportionating bacterium isolated from a hot spring, and emended description of the genus Caldimicrobium.</title>
        <authorList>
            <person name="Kojima H."/>
            <person name="Umezawa K."/>
            <person name="Fukui M."/>
        </authorList>
    </citation>
    <scope>NUCLEOTIDE SEQUENCE [LARGE SCALE GENOMIC DNA]</scope>
    <source>
        <strain evidence="1 2">TF1</strain>
    </source>
</reference>
<gene>
    <name evidence="1" type="ORF">THC_1714</name>
</gene>
<dbReference type="EMBL" id="AP014945">
    <property type="protein sequence ID" value="BAU24074.1"/>
    <property type="molecule type" value="Genomic_DNA"/>
</dbReference>
<name>A0A0U4W4U3_9BACT</name>
<sequence>MIKKGYSAEEVRAGVLKWFSFVNPTGFSGKDCYIGNCEKPFNKDGCGGMDPKRLRW</sequence>
<evidence type="ECO:0000313" key="1">
    <source>
        <dbReference type="EMBL" id="BAU24074.1"/>
    </source>
</evidence>
<keyword evidence="2" id="KW-1185">Reference proteome</keyword>
<reference evidence="2" key="2">
    <citation type="journal article" date="2016" name="Int. J. Syst. Evol. Microbiol.">
        <title>Caldimicrobium thiodismutans sp. nov., a sulfur-disproportionating bacterium isolated from a hot spring.</title>
        <authorList>
            <person name="Kojima H."/>
            <person name="Umezawa K."/>
            <person name="Fukui M."/>
        </authorList>
    </citation>
    <scope>NUCLEOTIDE SEQUENCE [LARGE SCALE GENOMIC DNA]</scope>
    <source>
        <strain evidence="2">TF1</strain>
    </source>
</reference>
<protein>
    <submittedName>
        <fullName evidence="1">Uncharacterized protein</fullName>
    </submittedName>
</protein>
<accession>A0A0U4W4U3</accession>
<dbReference type="RefSeq" id="WP_153303657.1">
    <property type="nucleotide sequence ID" value="NZ_AP014945.1"/>
</dbReference>
<evidence type="ECO:0000313" key="2">
    <source>
        <dbReference type="Proteomes" id="UP000068196"/>
    </source>
</evidence>
<dbReference type="KEGG" id="cthi:THC_1714"/>
<proteinExistence type="predicted"/>
<dbReference type="STRING" id="1653476.THC_1714"/>
<organism evidence="1 2">
    <name type="scientific">Caldimicrobium thiodismutans</name>
    <dbReference type="NCBI Taxonomy" id="1653476"/>
    <lineage>
        <taxon>Bacteria</taxon>
        <taxon>Pseudomonadati</taxon>
        <taxon>Thermodesulfobacteriota</taxon>
        <taxon>Thermodesulfobacteria</taxon>
        <taxon>Thermodesulfobacteriales</taxon>
        <taxon>Thermodesulfobacteriaceae</taxon>
        <taxon>Caldimicrobium</taxon>
    </lineage>
</organism>
<dbReference type="AlphaFoldDB" id="A0A0U4W4U3"/>